<dbReference type="PANTHER" id="PTHR48112">
    <property type="entry name" value="HIGH MOBILITY GROUP PROTEIN DSP1"/>
    <property type="match status" value="1"/>
</dbReference>
<organism evidence="7 8">
    <name type="scientific">Maudiozyma exigua</name>
    <name type="common">Yeast</name>
    <name type="synonym">Kazachstania exigua</name>
    <dbReference type="NCBI Taxonomy" id="34358"/>
    <lineage>
        <taxon>Eukaryota</taxon>
        <taxon>Fungi</taxon>
        <taxon>Dikarya</taxon>
        <taxon>Ascomycota</taxon>
        <taxon>Saccharomycotina</taxon>
        <taxon>Saccharomycetes</taxon>
        <taxon>Saccharomycetales</taxon>
        <taxon>Saccharomycetaceae</taxon>
        <taxon>Maudiozyma</taxon>
    </lineage>
</organism>
<gene>
    <name evidence="7" type="primary">NHP10</name>
    <name evidence="7" type="ORF">C6P45_004354</name>
</gene>
<feature type="compositionally biased region" description="Polar residues" evidence="5">
    <location>
        <begin position="258"/>
        <end position="271"/>
    </location>
</feature>
<dbReference type="Proteomes" id="UP000750334">
    <property type="component" value="Unassembled WGS sequence"/>
</dbReference>
<name>A0A9P6WCP2_MAUEX</name>
<dbReference type="PROSITE" id="PS50118">
    <property type="entry name" value="HMG_BOX_2"/>
    <property type="match status" value="1"/>
</dbReference>
<protein>
    <submittedName>
        <fullName evidence="7">Non-histone protein</fullName>
    </submittedName>
</protein>
<dbReference type="InterPro" id="IPR009071">
    <property type="entry name" value="HMG_box_dom"/>
</dbReference>
<dbReference type="GO" id="GO:0003677">
    <property type="term" value="F:DNA binding"/>
    <property type="evidence" value="ECO:0007669"/>
    <property type="project" value="UniProtKB-UniRule"/>
</dbReference>
<evidence type="ECO:0000313" key="7">
    <source>
        <dbReference type="EMBL" id="KAG0668753.1"/>
    </source>
</evidence>
<sequence length="346" mass="40358">MSGTDDKELKRKVDDLREKNEVLGLAIQRSRHAVKRLKLEYGVLLERLETRIELDPLLRFENPLPTLSAFKKELLEKPMKRTKTKRQKAKERDPNMPKRPTNAYLIYCEMNKEKVKSLGSSDVTRDLTEGWKSLDEEGRAPYYKLYNEDRNRYRQEMEIYNKRNEDGKVKNSDDEEEEDEEEEDEEEEDDDGDGEETEAQPREEEEEDEEEEDDDDDDDDEEEEDADRDQGDDSGDKDVNEEETMDTQDENESENTKEQNSITTATTSNDNKLIRTPIKMRVDSVLSDSPTSKVKHANIPVSKTETNKTTTEKENIKVKEENNENEVDKDRHDLKSTESDLGTDSE</sequence>
<feature type="compositionally biased region" description="Basic and acidic residues" evidence="5">
    <location>
        <begin position="162"/>
        <end position="172"/>
    </location>
</feature>
<feature type="compositionally biased region" description="Basic residues" evidence="5">
    <location>
        <begin position="80"/>
        <end position="89"/>
    </location>
</feature>
<proteinExistence type="predicted"/>
<dbReference type="Pfam" id="PF00505">
    <property type="entry name" value="HMG_box"/>
    <property type="match status" value="1"/>
</dbReference>
<evidence type="ECO:0000256" key="5">
    <source>
        <dbReference type="SAM" id="MobiDB-lite"/>
    </source>
</evidence>
<evidence type="ECO:0000256" key="4">
    <source>
        <dbReference type="PROSITE-ProRule" id="PRU00267"/>
    </source>
</evidence>
<dbReference type="Gene3D" id="1.10.30.10">
    <property type="entry name" value="High mobility group box domain"/>
    <property type="match status" value="1"/>
</dbReference>
<feature type="region of interest" description="Disordered" evidence="5">
    <location>
        <begin position="80"/>
        <end position="100"/>
    </location>
</feature>
<dbReference type="Pfam" id="PF24245">
    <property type="entry name" value="INO80F"/>
    <property type="match status" value="1"/>
</dbReference>
<accession>A0A9P6WCP2</accession>
<dbReference type="InterPro" id="IPR056513">
    <property type="entry name" value="INO80F"/>
</dbReference>
<dbReference type="AlphaFoldDB" id="A0A9P6WCP2"/>
<dbReference type="InterPro" id="IPR036910">
    <property type="entry name" value="HMG_box_dom_sf"/>
</dbReference>
<feature type="compositionally biased region" description="Basic and acidic residues" evidence="5">
    <location>
        <begin position="310"/>
        <end position="338"/>
    </location>
</feature>
<evidence type="ECO:0000313" key="8">
    <source>
        <dbReference type="Proteomes" id="UP000750334"/>
    </source>
</evidence>
<dbReference type="SUPFAM" id="SSF47095">
    <property type="entry name" value="HMG-box"/>
    <property type="match status" value="1"/>
</dbReference>
<feature type="compositionally biased region" description="Basic and acidic residues" evidence="5">
    <location>
        <begin position="228"/>
        <end position="238"/>
    </location>
</feature>
<dbReference type="PANTHER" id="PTHR48112:SF13">
    <property type="entry name" value="NON-HISTONE PROTEIN 10"/>
    <property type="match status" value="1"/>
</dbReference>
<keyword evidence="8" id="KW-1185">Reference proteome</keyword>
<feature type="DNA-binding region" description="HMG box" evidence="4">
    <location>
        <begin position="97"/>
        <end position="161"/>
    </location>
</feature>
<evidence type="ECO:0000256" key="1">
    <source>
        <dbReference type="ARBA" id="ARBA00004123"/>
    </source>
</evidence>
<comment type="caution">
    <text evidence="7">The sequence shown here is derived from an EMBL/GenBank/DDBJ whole genome shotgun (WGS) entry which is preliminary data.</text>
</comment>
<comment type="subcellular location">
    <subcellularLocation>
        <location evidence="1">Nucleus</location>
    </subcellularLocation>
</comment>
<dbReference type="InterPro" id="IPR050342">
    <property type="entry name" value="HMGB"/>
</dbReference>
<feature type="region of interest" description="Disordered" evidence="5">
    <location>
        <begin position="162"/>
        <end position="346"/>
    </location>
</feature>
<keyword evidence="2 4" id="KW-0238">DNA-binding</keyword>
<dbReference type="SMART" id="SM00398">
    <property type="entry name" value="HMG"/>
    <property type="match status" value="1"/>
</dbReference>
<dbReference type="GO" id="GO:0005634">
    <property type="term" value="C:nucleus"/>
    <property type="evidence" value="ECO:0007669"/>
    <property type="project" value="UniProtKB-SubCell"/>
</dbReference>
<evidence type="ECO:0000256" key="3">
    <source>
        <dbReference type="ARBA" id="ARBA00023242"/>
    </source>
</evidence>
<evidence type="ECO:0000256" key="2">
    <source>
        <dbReference type="ARBA" id="ARBA00023125"/>
    </source>
</evidence>
<dbReference type="EMBL" id="PUHR01000058">
    <property type="protein sequence ID" value="KAG0668753.1"/>
    <property type="molecule type" value="Genomic_DNA"/>
</dbReference>
<keyword evidence="3 4" id="KW-0539">Nucleus</keyword>
<reference evidence="7 8" key="1">
    <citation type="submission" date="2020-11" db="EMBL/GenBank/DDBJ databases">
        <title>Kefir isolates.</title>
        <authorList>
            <person name="Marcisauskas S."/>
            <person name="Kim Y."/>
            <person name="Blasche S."/>
        </authorList>
    </citation>
    <scope>NUCLEOTIDE SEQUENCE [LARGE SCALE GENOMIC DNA]</scope>
    <source>
        <strain evidence="7 8">OG2</strain>
    </source>
</reference>
<feature type="domain" description="HMG box" evidence="6">
    <location>
        <begin position="97"/>
        <end position="161"/>
    </location>
</feature>
<feature type="compositionally biased region" description="Acidic residues" evidence="5">
    <location>
        <begin position="239"/>
        <end position="253"/>
    </location>
</feature>
<dbReference type="OrthoDB" id="10070927at2759"/>
<feature type="compositionally biased region" description="Acidic residues" evidence="5">
    <location>
        <begin position="173"/>
        <end position="227"/>
    </location>
</feature>
<evidence type="ECO:0000259" key="6">
    <source>
        <dbReference type="PROSITE" id="PS50118"/>
    </source>
</evidence>